<reference evidence="2 3" key="1">
    <citation type="submission" date="2019-06" db="EMBL/GenBank/DDBJ databases">
        <title>Genome Sequence of the Brown Rot Fungal Pathogen Monilinia laxa.</title>
        <authorList>
            <person name="De Miccolis Angelini R.M."/>
            <person name="Landi L."/>
            <person name="Abate D."/>
            <person name="Pollastro S."/>
            <person name="Romanazzi G."/>
            <person name="Faretra F."/>
        </authorList>
    </citation>
    <scope>NUCLEOTIDE SEQUENCE [LARGE SCALE GENOMIC DNA]</scope>
    <source>
        <strain evidence="2 3">Mlax316</strain>
    </source>
</reference>
<evidence type="ECO:0000313" key="3">
    <source>
        <dbReference type="Proteomes" id="UP000326757"/>
    </source>
</evidence>
<proteinExistence type="predicted"/>
<accession>A0A5N6JT75</accession>
<gene>
    <name evidence="2" type="ORF">EYC80_006367</name>
</gene>
<sequence length="492" mass="56388">MFNIDHEAQWMAERAEWDSHLRDLMQTISGSPSVDQIREFQSYMEKARKESPQKGNPDYLEPGSYANHPAALPPTGLPSRLLSAPKEIRLEIYRYLLLPTKFVSIEPGNPKGSHTDGTDNSSSNGSWTDEDTISFDGDNADMEIAYDGPNGINMFESLSWSFGEQQELGHPAEVDPDFPSNPEAESILDETSQTPLPGVTEIVNLEDGGTARRMTRRLWETESDDTEMENYRMFPEILQVNKQIHEEASSVLFTEGTVVINTNDMFFLRHNQLKYGMPYGDNPWRHNPLISTAKRLPGGTIQYNTPPNLRGWMEPHIFAKFQKVLFDCTLEDDDHTEDLRFYLDIDTGKLRNEEVVEFRQYLRTLTFVKDFVKLLSKSHVINKLTINVLVEITAGTKLDAMSFDSDDDALKEIFMDAKMFAPLKRLRNVRKLEFGYGFEDYLPPIEYVPVPKYQDMARKLKEVVEKNFKEPEEPTRGGLRSQGEMAEIRIFG</sequence>
<dbReference type="AlphaFoldDB" id="A0A5N6JT75"/>
<feature type="compositionally biased region" description="Polar residues" evidence="1">
    <location>
        <begin position="118"/>
        <end position="127"/>
    </location>
</feature>
<protein>
    <submittedName>
        <fullName evidence="2">Uncharacterized protein</fullName>
    </submittedName>
</protein>
<dbReference type="Proteomes" id="UP000326757">
    <property type="component" value="Unassembled WGS sequence"/>
</dbReference>
<feature type="region of interest" description="Disordered" evidence="1">
    <location>
        <begin position="45"/>
        <end position="72"/>
    </location>
</feature>
<dbReference type="EMBL" id="VIGI01000014">
    <property type="protein sequence ID" value="KAB8291567.1"/>
    <property type="molecule type" value="Genomic_DNA"/>
</dbReference>
<dbReference type="OrthoDB" id="5374120at2759"/>
<name>A0A5N6JT75_MONLA</name>
<comment type="caution">
    <text evidence="2">The sequence shown here is derived from an EMBL/GenBank/DDBJ whole genome shotgun (WGS) entry which is preliminary data.</text>
</comment>
<evidence type="ECO:0000313" key="2">
    <source>
        <dbReference type="EMBL" id="KAB8291567.1"/>
    </source>
</evidence>
<organism evidence="2 3">
    <name type="scientific">Monilinia laxa</name>
    <name type="common">Brown rot fungus</name>
    <name type="synonym">Sclerotinia laxa</name>
    <dbReference type="NCBI Taxonomy" id="61186"/>
    <lineage>
        <taxon>Eukaryota</taxon>
        <taxon>Fungi</taxon>
        <taxon>Dikarya</taxon>
        <taxon>Ascomycota</taxon>
        <taxon>Pezizomycotina</taxon>
        <taxon>Leotiomycetes</taxon>
        <taxon>Helotiales</taxon>
        <taxon>Sclerotiniaceae</taxon>
        <taxon>Monilinia</taxon>
    </lineage>
</organism>
<evidence type="ECO:0000256" key="1">
    <source>
        <dbReference type="SAM" id="MobiDB-lite"/>
    </source>
</evidence>
<feature type="region of interest" description="Disordered" evidence="1">
    <location>
        <begin position="108"/>
        <end position="136"/>
    </location>
</feature>
<keyword evidence="3" id="KW-1185">Reference proteome</keyword>